<proteinExistence type="predicted"/>
<comment type="caution">
    <text evidence="1">The sequence shown here is derived from an EMBL/GenBank/DDBJ whole genome shotgun (WGS) entry which is preliminary data.</text>
</comment>
<accession>A0ABS2FZ34</accession>
<dbReference type="RefSeq" id="WP_204715638.1">
    <property type="nucleotide sequence ID" value="NZ_JACJLT010000009.1"/>
</dbReference>
<sequence>MKEIVEKMIDEVEAFENHDSYWQDLKKDTLNELERKPTSDNQYLWLCIKLIAEYMSEYTK</sequence>
<keyword evidence="2" id="KW-1185">Reference proteome</keyword>
<evidence type="ECO:0000313" key="1">
    <source>
        <dbReference type="EMBL" id="MBM6874416.1"/>
    </source>
</evidence>
<dbReference type="Proteomes" id="UP000728968">
    <property type="component" value="Unassembled WGS sequence"/>
</dbReference>
<dbReference type="EMBL" id="JACJLT010000009">
    <property type="protein sequence ID" value="MBM6874416.1"/>
    <property type="molecule type" value="Genomic_DNA"/>
</dbReference>
<name>A0ABS2FZ34_FUSMR</name>
<evidence type="ECO:0000313" key="2">
    <source>
        <dbReference type="Proteomes" id="UP000728968"/>
    </source>
</evidence>
<organism evidence="1 2">
    <name type="scientific">Fusobacterium mortiferum</name>
    <dbReference type="NCBI Taxonomy" id="850"/>
    <lineage>
        <taxon>Bacteria</taxon>
        <taxon>Fusobacteriati</taxon>
        <taxon>Fusobacteriota</taxon>
        <taxon>Fusobacteriia</taxon>
        <taxon>Fusobacteriales</taxon>
        <taxon>Fusobacteriaceae</taxon>
        <taxon>Fusobacterium</taxon>
    </lineage>
</organism>
<reference evidence="1 2" key="1">
    <citation type="journal article" date="2021" name="Sci. Rep.">
        <title>The distribution of antibiotic resistance genes in chicken gut microbiota commensals.</title>
        <authorList>
            <person name="Juricova H."/>
            <person name="Matiasovicova J."/>
            <person name="Kubasova T."/>
            <person name="Cejkova D."/>
            <person name="Rychlik I."/>
        </authorList>
    </citation>
    <scope>NUCLEOTIDE SEQUENCE [LARGE SCALE GENOMIC DNA]</scope>
    <source>
        <strain evidence="1 2">An425</strain>
    </source>
</reference>
<protein>
    <submittedName>
        <fullName evidence="1">Uncharacterized protein</fullName>
    </submittedName>
</protein>
<gene>
    <name evidence="1" type="ORF">H6A04_01845</name>
</gene>